<proteinExistence type="predicted"/>
<dbReference type="InterPro" id="IPR017438">
    <property type="entry name" value="ATP-NAD_kinase_N"/>
</dbReference>
<dbReference type="AlphaFoldDB" id="A0A3A0UUC9"/>
<name>A0A3A0UUC9_STAGA</name>
<feature type="non-terminal residue" evidence="1">
    <location>
        <position position="1"/>
    </location>
</feature>
<evidence type="ECO:0000313" key="2">
    <source>
        <dbReference type="Proteomes" id="UP000265541"/>
    </source>
</evidence>
<organism evidence="1 2">
    <name type="scientific">Staphylococcus gallinarum</name>
    <dbReference type="NCBI Taxonomy" id="1293"/>
    <lineage>
        <taxon>Bacteria</taxon>
        <taxon>Bacillati</taxon>
        <taxon>Bacillota</taxon>
        <taxon>Bacilli</taxon>
        <taxon>Bacillales</taxon>
        <taxon>Staphylococcaceae</taxon>
        <taxon>Staphylococcus</taxon>
    </lineage>
</organism>
<protein>
    <submittedName>
        <fullName evidence="1">NAD(+) kinase</fullName>
        <ecNumber evidence="1">2.7.1.23</ecNumber>
    </submittedName>
</protein>
<dbReference type="GO" id="GO:0003951">
    <property type="term" value="F:NAD+ kinase activity"/>
    <property type="evidence" value="ECO:0007669"/>
    <property type="project" value="UniProtKB-EC"/>
</dbReference>
<comment type="caution">
    <text evidence="1">The sequence shown here is derived from an EMBL/GenBank/DDBJ whole genome shotgun (WGS) entry which is preliminary data.</text>
</comment>
<sequence>YRVANEKIRFARFRPFPFWKRVHDSFISSGDDE</sequence>
<keyword evidence="1" id="KW-0808">Transferase</keyword>
<keyword evidence="1" id="KW-0418">Kinase</keyword>
<dbReference type="EC" id="2.7.1.23" evidence="1"/>
<dbReference type="Gene3D" id="3.40.50.10330">
    <property type="entry name" value="Probable inorganic polyphosphate/atp-NAD kinase, domain 1"/>
    <property type="match status" value="1"/>
</dbReference>
<dbReference type="Proteomes" id="UP000265541">
    <property type="component" value="Unassembled WGS sequence"/>
</dbReference>
<reference evidence="1 2" key="1">
    <citation type="journal article" date="2016" name="Front. Microbiol.">
        <title>Comprehensive Phylogenetic Analysis of Bovine Non-aureus Staphylococci Species Based on Whole-Genome Sequencing.</title>
        <authorList>
            <person name="Naushad S."/>
            <person name="Barkema H.W."/>
            <person name="Luby C."/>
            <person name="Condas L.A."/>
            <person name="Nobrega D.B."/>
            <person name="Carson D.A."/>
            <person name="De Buck J."/>
        </authorList>
    </citation>
    <scope>NUCLEOTIDE SEQUENCE [LARGE SCALE GENOMIC DNA]</scope>
    <source>
        <strain evidence="1 2">SNUC 4781</strain>
    </source>
</reference>
<accession>A0A3A0UUC9</accession>
<evidence type="ECO:0000313" key="1">
    <source>
        <dbReference type="EMBL" id="RIP20728.1"/>
    </source>
</evidence>
<dbReference type="EMBL" id="QYJN01000413">
    <property type="protein sequence ID" value="RIP20728.1"/>
    <property type="molecule type" value="Genomic_DNA"/>
</dbReference>
<gene>
    <name evidence="1" type="primary">ppnK</name>
    <name evidence="1" type="ORF">BUZ14_16135</name>
</gene>